<sequence length="57" mass="5919">MPCRCENGKCTCNKDCVNTGQCACDSNCQCHQPSTGCGNQACKCENCKCSPGSCTCG</sequence>
<accession>A0A821ZQH2</accession>
<proteinExistence type="predicted"/>
<feature type="non-terminal residue" evidence="1">
    <location>
        <position position="1"/>
    </location>
</feature>
<organism evidence="1 2">
    <name type="scientific">Rotaria socialis</name>
    <dbReference type="NCBI Taxonomy" id="392032"/>
    <lineage>
        <taxon>Eukaryota</taxon>
        <taxon>Metazoa</taxon>
        <taxon>Spiralia</taxon>
        <taxon>Gnathifera</taxon>
        <taxon>Rotifera</taxon>
        <taxon>Eurotatoria</taxon>
        <taxon>Bdelloidea</taxon>
        <taxon>Philodinida</taxon>
        <taxon>Philodinidae</taxon>
        <taxon>Rotaria</taxon>
    </lineage>
</organism>
<reference evidence="1" key="1">
    <citation type="submission" date="2021-02" db="EMBL/GenBank/DDBJ databases">
        <authorList>
            <person name="Nowell W R."/>
        </authorList>
    </citation>
    <scope>NUCLEOTIDE SEQUENCE</scope>
</reference>
<protein>
    <recommendedName>
        <fullName evidence="3">Metallothionein</fullName>
    </recommendedName>
</protein>
<dbReference type="EMBL" id="CAJOBR010029188">
    <property type="protein sequence ID" value="CAF4984799.1"/>
    <property type="molecule type" value="Genomic_DNA"/>
</dbReference>
<dbReference type="Proteomes" id="UP000663848">
    <property type="component" value="Unassembled WGS sequence"/>
</dbReference>
<evidence type="ECO:0008006" key="3">
    <source>
        <dbReference type="Google" id="ProtNLM"/>
    </source>
</evidence>
<dbReference type="AlphaFoldDB" id="A0A821ZQH2"/>
<comment type="caution">
    <text evidence="1">The sequence shown here is derived from an EMBL/GenBank/DDBJ whole genome shotgun (WGS) entry which is preliminary data.</text>
</comment>
<name>A0A821ZQH2_9BILA</name>
<gene>
    <name evidence="1" type="ORF">QYT958_LOCUS36522</name>
</gene>
<evidence type="ECO:0000313" key="2">
    <source>
        <dbReference type="Proteomes" id="UP000663848"/>
    </source>
</evidence>
<evidence type="ECO:0000313" key="1">
    <source>
        <dbReference type="EMBL" id="CAF4984799.1"/>
    </source>
</evidence>